<keyword evidence="11" id="KW-1185">Reference proteome</keyword>
<dbReference type="InterPro" id="IPR027417">
    <property type="entry name" value="P-loop_NTPase"/>
</dbReference>
<dbReference type="PANTHER" id="PTHR43210:SF2">
    <property type="entry name" value="ATP-DEPENDENT DETHIOBIOTIN SYNTHETASE BIOD 2"/>
    <property type="match status" value="1"/>
</dbReference>
<evidence type="ECO:0000313" key="10">
    <source>
        <dbReference type="EMBL" id="TCS80111.1"/>
    </source>
</evidence>
<comment type="subcellular location">
    <subcellularLocation>
        <location evidence="9">Cytoplasm</location>
    </subcellularLocation>
</comment>
<proteinExistence type="inferred from homology"/>
<evidence type="ECO:0000256" key="2">
    <source>
        <dbReference type="ARBA" id="ARBA00022598"/>
    </source>
</evidence>
<dbReference type="PIRSF" id="PIRSF006755">
    <property type="entry name" value="DTB_synth"/>
    <property type="match status" value="1"/>
</dbReference>
<evidence type="ECO:0000256" key="7">
    <source>
        <dbReference type="ARBA" id="ARBA00022842"/>
    </source>
</evidence>
<dbReference type="HAMAP" id="MF_00336">
    <property type="entry name" value="BioD"/>
    <property type="match status" value="1"/>
</dbReference>
<feature type="active site" evidence="9">
    <location>
        <position position="41"/>
    </location>
</feature>
<feature type="binding site" evidence="9">
    <location>
        <position position="20"/>
    </location>
    <ligand>
        <name>Mg(2+)</name>
        <dbReference type="ChEBI" id="CHEBI:18420"/>
    </ligand>
</feature>
<keyword evidence="1 9" id="KW-0963">Cytoplasm</keyword>
<dbReference type="NCBIfam" id="TIGR00347">
    <property type="entry name" value="bioD"/>
    <property type="match status" value="1"/>
</dbReference>
<dbReference type="GO" id="GO:0000287">
    <property type="term" value="F:magnesium ion binding"/>
    <property type="evidence" value="ECO:0007669"/>
    <property type="project" value="UniProtKB-UniRule"/>
</dbReference>
<comment type="pathway">
    <text evidence="9">Cofactor biosynthesis; biotin biosynthesis; biotin from 7,8-diaminononanoate: step 1/2.</text>
</comment>
<comment type="caution">
    <text evidence="9">Lacks conserved residue(s) required for the propagation of feature annotation.</text>
</comment>
<dbReference type="EMBL" id="SMAA01000005">
    <property type="protein sequence ID" value="TCS80111.1"/>
    <property type="molecule type" value="Genomic_DNA"/>
</dbReference>
<comment type="subunit">
    <text evidence="9">Homodimer.</text>
</comment>
<evidence type="ECO:0000256" key="9">
    <source>
        <dbReference type="HAMAP-Rule" id="MF_00336"/>
    </source>
</evidence>
<dbReference type="PANTHER" id="PTHR43210">
    <property type="entry name" value="DETHIOBIOTIN SYNTHETASE"/>
    <property type="match status" value="1"/>
</dbReference>
<keyword evidence="4 9" id="KW-0547">Nucleotide-binding</keyword>
<keyword evidence="2 9" id="KW-0436">Ligase</keyword>
<feature type="binding site" evidence="9">
    <location>
        <begin position="115"/>
        <end position="118"/>
    </location>
    <ligand>
        <name>ATP</name>
        <dbReference type="ChEBI" id="CHEBI:30616"/>
    </ligand>
</feature>
<dbReference type="EC" id="6.3.3.3" evidence="9"/>
<comment type="cofactor">
    <cofactor evidence="9">
        <name>Mg(2+)</name>
        <dbReference type="ChEBI" id="CHEBI:18420"/>
    </cofactor>
</comment>
<comment type="catalytic activity">
    <reaction evidence="9">
        <text>(7R,8S)-7,8-diammoniononanoate + CO2 + ATP = (4R,5S)-dethiobiotin + ADP + phosphate + 3 H(+)</text>
        <dbReference type="Rhea" id="RHEA:15805"/>
        <dbReference type="ChEBI" id="CHEBI:15378"/>
        <dbReference type="ChEBI" id="CHEBI:16526"/>
        <dbReference type="ChEBI" id="CHEBI:30616"/>
        <dbReference type="ChEBI" id="CHEBI:43474"/>
        <dbReference type="ChEBI" id="CHEBI:149469"/>
        <dbReference type="ChEBI" id="CHEBI:149473"/>
        <dbReference type="ChEBI" id="CHEBI:456216"/>
        <dbReference type="EC" id="6.3.3.3"/>
    </reaction>
</comment>
<dbReference type="Pfam" id="PF13500">
    <property type="entry name" value="AAA_26"/>
    <property type="match status" value="1"/>
</dbReference>
<keyword evidence="3 9" id="KW-0479">Metal-binding</keyword>
<feature type="binding site" evidence="9">
    <location>
        <position position="45"/>
    </location>
    <ligand>
        <name>substrate</name>
    </ligand>
</feature>
<dbReference type="OrthoDB" id="9802097at2"/>
<dbReference type="RefSeq" id="WP_132548505.1">
    <property type="nucleotide sequence ID" value="NZ_SMAA01000005.1"/>
</dbReference>
<reference evidence="10 11" key="1">
    <citation type="submission" date="2019-03" db="EMBL/GenBank/DDBJ databases">
        <title>Genomic Encyclopedia of Type Strains, Phase IV (KMG-IV): sequencing the most valuable type-strain genomes for metagenomic binning, comparative biology and taxonomic classification.</title>
        <authorList>
            <person name="Goeker M."/>
        </authorList>
    </citation>
    <scope>NUCLEOTIDE SEQUENCE [LARGE SCALE GENOMIC DNA]</scope>
    <source>
        <strain evidence="10 11">DSM 20467</strain>
    </source>
</reference>
<dbReference type="GO" id="GO:0004141">
    <property type="term" value="F:dethiobiotin synthase activity"/>
    <property type="evidence" value="ECO:0007669"/>
    <property type="project" value="UniProtKB-UniRule"/>
</dbReference>
<gene>
    <name evidence="9" type="primary">bioD</name>
    <name evidence="10" type="ORF">EDC37_105183</name>
</gene>
<evidence type="ECO:0000256" key="1">
    <source>
        <dbReference type="ARBA" id="ARBA00022490"/>
    </source>
</evidence>
<evidence type="ECO:0000256" key="5">
    <source>
        <dbReference type="ARBA" id="ARBA00022756"/>
    </source>
</evidence>
<dbReference type="GO" id="GO:0009102">
    <property type="term" value="P:biotin biosynthetic process"/>
    <property type="evidence" value="ECO:0007669"/>
    <property type="project" value="UniProtKB-UniRule"/>
</dbReference>
<evidence type="ECO:0000313" key="11">
    <source>
        <dbReference type="Proteomes" id="UP000295188"/>
    </source>
</evidence>
<sequence>MKRKAKGLFITGTGTDIGKTYVTGLIVKKLREAGLNCGYYKAAISGADSVGESDAGYVNRLADIGQTDDMLVPYLYKKAVSPHLASQIEGNPVEMAVVKKMFNKNAQQFDYLTMEGSGGIICPIRYDAQQRLFLEDIIKELSLPSVIVADAGLGTINAVVLTVEYMKSRSLPIKGIILNNYTGGFMQDDNIKMIEAMTGIKIVALVKAGDIDIDIDTKELAALYE</sequence>
<organism evidence="10 11">
    <name type="scientific">Pectinatus cerevisiiphilus</name>
    <dbReference type="NCBI Taxonomy" id="86956"/>
    <lineage>
        <taxon>Bacteria</taxon>
        <taxon>Bacillati</taxon>
        <taxon>Bacillota</taxon>
        <taxon>Negativicutes</taxon>
        <taxon>Selenomonadales</taxon>
        <taxon>Selenomonadaceae</taxon>
        <taxon>Pectinatus</taxon>
    </lineage>
</organism>
<protein>
    <recommendedName>
        <fullName evidence="9">ATP-dependent dethiobiotin synthetase BioD</fullName>
        <ecNumber evidence="9">6.3.3.3</ecNumber>
    </recommendedName>
    <alternativeName>
        <fullName evidence="9">DTB synthetase</fullName>
        <shortName evidence="9">DTBS</shortName>
    </alternativeName>
    <alternativeName>
        <fullName evidence="9">Dethiobiotin synthase</fullName>
    </alternativeName>
</protein>
<evidence type="ECO:0000256" key="6">
    <source>
        <dbReference type="ARBA" id="ARBA00022840"/>
    </source>
</evidence>
<feature type="binding site" evidence="9">
    <location>
        <position position="115"/>
    </location>
    <ligand>
        <name>Mg(2+)</name>
        <dbReference type="ChEBI" id="CHEBI:18420"/>
    </ligand>
</feature>
<feature type="binding site" evidence="9">
    <location>
        <begin position="16"/>
        <end position="21"/>
    </location>
    <ligand>
        <name>ATP</name>
        <dbReference type="ChEBI" id="CHEBI:30616"/>
    </ligand>
</feature>
<comment type="catalytic activity">
    <reaction evidence="8">
        <text>(7R,8S)-8-amino-7-(carboxyamino)nonanoate + ATP = (4R,5S)-dethiobiotin + ADP + phosphate + H(+)</text>
        <dbReference type="Rhea" id="RHEA:63684"/>
        <dbReference type="ChEBI" id="CHEBI:15378"/>
        <dbReference type="ChEBI" id="CHEBI:30616"/>
        <dbReference type="ChEBI" id="CHEBI:43474"/>
        <dbReference type="ChEBI" id="CHEBI:149470"/>
        <dbReference type="ChEBI" id="CHEBI:149473"/>
        <dbReference type="ChEBI" id="CHEBI:456216"/>
    </reaction>
</comment>
<dbReference type="InterPro" id="IPR004472">
    <property type="entry name" value="DTB_synth_BioD"/>
</dbReference>
<feature type="binding site" evidence="9">
    <location>
        <begin position="179"/>
        <end position="180"/>
    </location>
    <ligand>
        <name>ATP</name>
        <dbReference type="ChEBI" id="CHEBI:30616"/>
    </ligand>
</feature>
<comment type="similarity">
    <text evidence="9">Belongs to the dethiobiotin synthetase family.</text>
</comment>
<accession>A0A4R3KBU9</accession>
<evidence type="ECO:0000256" key="3">
    <source>
        <dbReference type="ARBA" id="ARBA00022723"/>
    </source>
</evidence>
<dbReference type="GO" id="GO:0005829">
    <property type="term" value="C:cytosol"/>
    <property type="evidence" value="ECO:0007669"/>
    <property type="project" value="TreeGrafter"/>
</dbReference>
<keyword evidence="6 9" id="KW-0067">ATP-binding</keyword>
<dbReference type="SUPFAM" id="SSF52540">
    <property type="entry name" value="P-loop containing nucleoside triphosphate hydrolases"/>
    <property type="match status" value="1"/>
</dbReference>
<dbReference type="GO" id="GO:0005524">
    <property type="term" value="F:ATP binding"/>
    <property type="evidence" value="ECO:0007669"/>
    <property type="project" value="UniProtKB-UniRule"/>
</dbReference>
<dbReference type="CDD" id="cd03109">
    <property type="entry name" value="DTBS"/>
    <property type="match status" value="1"/>
</dbReference>
<dbReference type="UniPathway" id="UPA00078">
    <property type="reaction ID" value="UER00161"/>
</dbReference>
<feature type="binding site" evidence="9">
    <location>
        <position position="54"/>
    </location>
    <ligand>
        <name>ATP</name>
        <dbReference type="ChEBI" id="CHEBI:30616"/>
    </ligand>
</feature>
<dbReference type="Gene3D" id="3.40.50.300">
    <property type="entry name" value="P-loop containing nucleotide triphosphate hydrolases"/>
    <property type="match status" value="1"/>
</dbReference>
<dbReference type="AlphaFoldDB" id="A0A4R3KBU9"/>
<dbReference type="Proteomes" id="UP000295188">
    <property type="component" value="Unassembled WGS sequence"/>
</dbReference>
<evidence type="ECO:0000256" key="4">
    <source>
        <dbReference type="ARBA" id="ARBA00022741"/>
    </source>
</evidence>
<comment type="function">
    <text evidence="9">Catalyzes a mechanistically unusual reaction, the ATP-dependent insertion of CO2 between the N7 and N8 nitrogen atoms of 7,8-diaminopelargonic acid (DAPA, also called 7,8-diammoniononanoate) to form a ureido ring.</text>
</comment>
<keyword evidence="5 9" id="KW-0093">Biotin biosynthesis</keyword>
<name>A0A4R3KBU9_9FIRM</name>
<keyword evidence="7 9" id="KW-0460">Magnesium</keyword>
<feature type="binding site" evidence="9">
    <location>
        <position position="54"/>
    </location>
    <ligand>
        <name>Mg(2+)</name>
        <dbReference type="ChEBI" id="CHEBI:18420"/>
    </ligand>
</feature>
<evidence type="ECO:0000256" key="8">
    <source>
        <dbReference type="ARBA" id="ARBA00047386"/>
    </source>
</evidence>
<comment type="caution">
    <text evidence="10">The sequence shown here is derived from an EMBL/GenBank/DDBJ whole genome shotgun (WGS) entry which is preliminary data.</text>
</comment>